<name>A0A7R9CF58_TIMCR</name>
<feature type="region of interest" description="Disordered" evidence="1">
    <location>
        <begin position="35"/>
        <end position="71"/>
    </location>
</feature>
<proteinExistence type="predicted"/>
<sequence length="125" mass="14266">MTTEEEVTPEWLLLLENRRKRKDTKLLEQIHSKYEYASDSGEPHSSKSTSLPIQPQSQTLAASGSGKQYSRTSLVRPRLIRRAGRFDHSSRECMHILVDDWLTIVDVPLFTSQLFCCLSELASSI</sequence>
<organism evidence="2">
    <name type="scientific">Timema cristinae</name>
    <name type="common">Walking stick</name>
    <dbReference type="NCBI Taxonomy" id="61476"/>
    <lineage>
        <taxon>Eukaryota</taxon>
        <taxon>Metazoa</taxon>
        <taxon>Ecdysozoa</taxon>
        <taxon>Arthropoda</taxon>
        <taxon>Hexapoda</taxon>
        <taxon>Insecta</taxon>
        <taxon>Pterygota</taxon>
        <taxon>Neoptera</taxon>
        <taxon>Polyneoptera</taxon>
        <taxon>Phasmatodea</taxon>
        <taxon>Timematodea</taxon>
        <taxon>Timematoidea</taxon>
        <taxon>Timematidae</taxon>
        <taxon>Timema</taxon>
    </lineage>
</organism>
<evidence type="ECO:0000256" key="1">
    <source>
        <dbReference type="SAM" id="MobiDB-lite"/>
    </source>
</evidence>
<feature type="compositionally biased region" description="Basic and acidic residues" evidence="1">
    <location>
        <begin position="35"/>
        <end position="45"/>
    </location>
</feature>
<reference evidence="2" key="1">
    <citation type="submission" date="2020-11" db="EMBL/GenBank/DDBJ databases">
        <authorList>
            <person name="Tran Van P."/>
        </authorList>
    </citation>
    <scope>NUCLEOTIDE SEQUENCE</scope>
</reference>
<evidence type="ECO:0000313" key="2">
    <source>
        <dbReference type="EMBL" id="CAD7394672.1"/>
    </source>
</evidence>
<dbReference type="EMBL" id="OC317038">
    <property type="protein sequence ID" value="CAD7394672.1"/>
    <property type="molecule type" value="Genomic_DNA"/>
</dbReference>
<feature type="compositionally biased region" description="Polar residues" evidence="1">
    <location>
        <begin position="46"/>
        <end position="71"/>
    </location>
</feature>
<protein>
    <submittedName>
        <fullName evidence="2">Uncharacterized protein</fullName>
    </submittedName>
</protein>
<gene>
    <name evidence="2" type="ORF">TCEB3V08_LOCUS2591</name>
</gene>
<accession>A0A7R9CF58</accession>
<dbReference type="AlphaFoldDB" id="A0A7R9CF58"/>